<evidence type="ECO:0000313" key="3">
    <source>
        <dbReference type="Proteomes" id="UP000198959"/>
    </source>
</evidence>
<dbReference type="SUPFAM" id="SSF46894">
    <property type="entry name" value="C-terminal effector domain of the bipartite response regulators"/>
    <property type="match status" value="1"/>
</dbReference>
<protein>
    <submittedName>
        <fullName evidence="2">Regulatory protein, luxR family</fullName>
    </submittedName>
</protein>
<gene>
    <name evidence="2" type="ORF">GA0074692_4014</name>
</gene>
<organism evidence="2 3">
    <name type="scientific">Micromonospora pallida</name>
    <dbReference type="NCBI Taxonomy" id="145854"/>
    <lineage>
        <taxon>Bacteria</taxon>
        <taxon>Bacillati</taxon>
        <taxon>Actinomycetota</taxon>
        <taxon>Actinomycetes</taxon>
        <taxon>Micromonosporales</taxon>
        <taxon>Micromonosporaceae</taxon>
        <taxon>Micromonospora</taxon>
    </lineage>
</organism>
<dbReference type="InterPro" id="IPR036388">
    <property type="entry name" value="WH-like_DNA-bd_sf"/>
</dbReference>
<dbReference type="STRING" id="145854.GA0074692_4014"/>
<dbReference type="PROSITE" id="PS50043">
    <property type="entry name" value="HTH_LUXR_2"/>
    <property type="match status" value="1"/>
</dbReference>
<reference evidence="3" key="1">
    <citation type="submission" date="2016-06" db="EMBL/GenBank/DDBJ databases">
        <authorList>
            <person name="Varghese N."/>
            <person name="Submissions Spin"/>
        </authorList>
    </citation>
    <scope>NUCLEOTIDE SEQUENCE [LARGE SCALE GENOMIC DNA]</scope>
    <source>
        <strain evidence="3">DSM 43817</strain>
    </source>
</reference>
<feature type="domain" description="HTH luxR-type" evidence="1">
    <location>
        <begin position="1"/>
        <end position="49"/>
    </location>
</feature>
<sequence length="51" mass="5531">MIAAGADTATIARDLSYSERSIKNIVHEITVQLGVRNRTQAVAHAIREGLI</sequence>
<dbReference type="Gene3D" id="1.10.10.10">
    <property type="entry name" value="Winged helix-like DNA-binding domain superfamily/Winged helix DNA-binding domain"/>
    <property type="match status" value="1"/>
</dbReference>
<dbReference type="InterPro" id="IPR016032">
    <property type="entry name" value="Sig_transdc_resp-reg_C-effctor"/>
</dbReference>
<dbReference type="EMBL" id="FMHW01000002">
    <property type="protein sequence ID" value="SCL35136.1"/>
    <property type="molecule type" value="Genomic_DNA"/>
</dbReference>
<dbReference type="InterPro" id="IPR000792">
    <property type="entry name" value="Tscrpt_reg_LuxR_C"/>
</dbReference>
<dbReference type="Pfam" id="PF00196">
    <property type="entry name" value="GerE"/>
    <property type="match status" value="1"/>
</dbReference>
<evidence type="ECO:0000313" key="2">
    <source>
        <dbReference type="EMBL" id="SCL35136.1"/>
    </source>
</evidence>
<proteinExistence type="predicted"/>
<dbReference type="GO" id="GO:0006355">
    <property type="term" value="P:regulation of DNA-templated transcription"/>
    <property type="evidence" value="ECO:0007669"/>
    <property type="project" value="InterPro"/>
</dbReference>
<dbReference type="GO" id="GO:0003677">
    <property type="term" value="F:DNA binding"/>
    <property type="evidence" value="ECO:0007669"/>
    <property type="project" value="InterPro"/>
</dbReference>
<name>A0A1C6T009_9ACTN</name>
<dbReference type="Proteomes" id="UP000198959">
    <property type="component" value="Unassembled WGS sequence"/>
</dbReference>
<dbReference type="AlphaFoldDB" id="A0A1C6T009"/>
<keyword evidence="3" id="KW-1185">Reference proteome</keyword>
<dbReference type="SMART" id="SM00421">
    <property type="entry name" value="HTH_LUXR"/>
    <property type="match status" value="1"/>
</dbReference>
<accession>A0A1C6T009</accession>
<evidence type="ECO:0000259" key="1">
    <source>
        <dbReference type="PROSITE" id="PS50043"/>
    </source>
</evidence>